<evidence type="ECO:0000313" key="2">
    <source>
        <dbReference type="EMBL" id="CAA9539047.1"/>
    </source>
</evidence>
<accession>A0A6J4U2M8</accession>
<evidence type="ECO:0008006" key="3">
    <source>
        <dbReference type="Google" id="ProtNLM"/>
    </source>
</evidence>
<gene>
    <name evidence="2" type="ORF">AVDCRST_MAG49-600</name>
</gene>
<evidence type="ECO:0000256" key="1">
    <source>
        <dbReference type="SAM" id="MobiDB-lite"/>
    </source>
</evidence>
<sequence>MGDRNDTTPPLADRATLLAVTVTAVLDDARRQFAGTVDRSWLERYVWEIVLGLWDRGPRVTAYLPELALRQVRRRVGQVEGWRLAPVGCPPAPRRCPPTDRGPMADPWGGERPG</sequence>
<organism evidence="2">
    <name type="scientific">uncultured Thermomicrobiales bacterium</name>
    <dbReference type="NCBI Taxonomy" id="1645740"/>
    <lineage>
        <taxon>Bacteria</taxon>
        <taxon>Pseudomonadati</taxon>
        <taxon>Thermomicrobiota</taxon>
        <taxon>Thermomicrobia</taxon>
        <taxon>Thermomicrobiales</taxon>
        <taxon>environmental samples</taxon>
    </lineage>
</organism>
<proteinExistence type="predicted"/>
<name>A0A6J4U2M8_9BACT</name>
<protein>
    <recommendedName>
        <fullName evidence="3">RNA polymerase sigma-70 region 2 domain-containing protein</fullName>
    </recommendedName>
</protein>
<dbReference type="AlphaFoldDB" id="A0A6J4U2M8"/>
<dbReference type="EMBL" id="CADCWG010000037">
    <property type="protein sequence ID" value="CAA9539047.1"/>
    <property type="molecule type" value="Genomic_DNA"/>
</dbReference>
<feature type="region of interest" description="Disordered" evidence="1">
    <location>
        <begin position="91"/>
        <end position="114"/>
    </location>
</feature>
<reference evidence="2" key="1">
    <citation type="submission" date="2020-02" db="EMBL/GenBank/DDBJ databases">
        <authorList>
            <person name="Meier V. D."/>
        </authorList>
    </citation>
    <scope>NUCLEOTIDE SEQUENCE</scope>
    <source>
        <strain evidence="2">AVDCRST_MAG49</strain>
    </source>
</reference>